<protein>
    <submittedName>
        <fullName evidence="2">GVQW3 protein</fullName>
    </submittedName>
</protein>
<proteinExistence type="predicted"/>
<feature type="region of interest" description="Disordered" evidence="1">
    <location>
        <begin position="1"/>
        <end position="25"/>
    </location>
</feature>
<feature type="non-terminal residue" evidence="2">
    <location>
        <position position="93"/>
    </location>
</feature>
<dbReference type="AlphaFoldDB" id="A0A836K5V6"/>
<dbReference type="OrthoDB" id="10059877at2759"/>
<evidence type="ECO:0000313" key="3">
    <source>
        <dbReference type="Proteomes" id="UP000670152"/>
    </source>
</evidence>
<evidence type="ECO:0000256" key="1">
    <source>
        <dbReference type="SAM" id="MobiDB-lite"/>
    </source>
</evidence>
<dbReference type="Proteomes" id="UP000670152">
    <property type="component" value="Unassembled WGS sequence"/>
</dbReference>
<organism evidence="2 3">
    <name type="scientific">Acromyrmex heyeri</name>
    <dbReference type="NCBI Taxonomy" id="230685"/>
    <lineage>
        <taxon>Eukaryota</taxon>
        <taxon>Metazoa</taxon>
        <taxon>Ecdysozoa</taxon>
        <taxon>Arthropoda</taxon>
        <taxon>Hexapoda</taxon>
        <taxon>Insecta</taxon>
        <taxon>Pterygota</taxon>
        <taxon>Neoptera</taxon>
        <taxon>Endopterygota</taxon>
        <taxon>Hymenoptera</taxon>
        <taxon>Apocrita</taxon>
        <taxon>Aculeata</taxon>
        <taxon>Formicoidea</taxon>
        <taxon>Formicidae</taxon>
        <taxon>Myrmicinae</taxon>
        <taxon>Acromyrmex</taxon>
    </lineage>
</organism>
<comment type="caution">
    <text evidence="2">The sequence shown here is derived from an EMBL/GenBank/DDBJ whole genome shotgun (WGS) entry which is preliminary data.</text>
</comment>
<feature type="non-terminal residue" evidence="2">
    <location>
        <position position="1"/>
    </location>
</feature>
<sequence>WFREFRDGRNSTTDEVRSGRPSDAVTEDNVKKIHEMVLADRKVKVRELADATKISTERTRHILDRILQIFSFPRRLLFTPPSITKNTRENERG</sequence>
<dbReference type="EMBL" id="JAANIB010004927">
    <property type="protein sequence ID" value="KAG5333494.1"/>
    <property type="molecule type" value="Genomic_DNA"/>
</dbReference>
<gene>
    <name evidence="2" type="primary">Gvqw3_56</name>
    <name evidence="2" type="ORF">G6Z77_0013498</name>
</gene>
<dbReference type="InterPro" id="IPR052709">
    <property type="entry name" value="Transposase-MT_Hybrid"/>
</dbReference>
<feature type="compositionally biased region" description="Basic and acidic residues" evidence="1">
    <location>
        <begin position="1"/>
        <end position="20"/>
    </location>
</feature>
<dbReference type="PANTHER" id="PTHR46060">
    <property type="entry name" value="MARINER MOS1 TRANSPOSASE-LIKE PROTEIN"/>
    <property type="match status" value="1"/>
</dbReference>
<evidence type="ECO:0000313" key="2">
    <source>
        <dbReference type="EMBL" id="KAG5333494.1"/>
    </source>
</evidence>
<keyword evidence="3" id="KW-1185">Reference proteome</keyword>
<accession>A0A836K5V6</accession>
<reference evidence="2 3" key="1">
    <citation type="submission" date="2020-02" db="EMBL/GenBank/DDBJ databases">
        <title>Relaxed selection underlies rapid genomic changes in the transitions from sociality to social parasitism in ants.</title>
        <authorList>
            <person name="Bi X."/>
        </authorList>
    </citation>
    <scope>NUCLEOTIDE SEQUENCE [LARGE SCALE GENOMIC DNA]</scope>
    <source>
        <strain evidence="2">BGI-DK2014b</strain>
        <tissue evidence="2">Whole body</tissue>
    </source>
</reference>
<dbReference type="PANTHER" id="PTHR46060:SF1">
    <property type="entry name" value="MARINER MOS1 TRANSPOSASE-LIKE PROTEIN"/>
    <property type="match status" value="1"/>
</dbReference>
<name>A0A836K5V6_9HYME</name>